<dbReference type="PANTHER" id="PTHR43313">
    <property type="entry name" value="SHORT-CHAIN DEHYDROGENASE/REDUCTASE FAMILY 9C"/>
    <property type="match status" value="1"/>
</dbReference>
<dbReference type="EMBL" id="JBHFQA010000011">
    <property type="protein sequence ID" value="KAL2091027.1"/>
    <property type="molecule type" value="Genomic_DNA"/>
</dbReference>
<organism evidence="4 5">
    <name type="scientific">Coilia grayii</name>
    <name type="common">Gray's grenadier anchovy</name>
    <dbReference type="NCBI Taxonomy" id="363190"/>
    <lineage>
        <taxon>Eukaryota</taxon>
        <taxon>Metazoa</taxon>
        <taxon>Chordata</taxon>
        <taxon>Craniata</taxon>
        <taxon>Vertebrata</taxon>
        <taxon>Euteleostomi</taxon>
        <taxon>Actinopterygii</taxon>
        <taxon>Neopterygii</taxon>
        <taxon>Teleostei</taxon>
        <taxon>Clupei</taxon>
        <taxon>Clupeiformes</taxon>
        <taxon>Clupeoidei</taxon>
        <taxon>Engraulidae</taxon>
        <taxon>Coilinae</taxon>
        <taxon>Coilia</taxon>
    </lineage>
</organism>
<sequence length="319" mass="35865">MWMYVGGTVAVVWTAVWFYLDCQQVTRFHNKYVLVTGSDSGFGNLLCKQLDRKGFRVIAACLTEKGADDLKRATGPHMRTVLLDVTSTDSIKKAVEWTRQEVGEHGLWGIVNNAGRSLPMGPSEWMRIEDFQSTLKVNMIGVIETTMNFLPLIKQAKGRIVNVASVLGRVAANGGGYCISKFAVESFSDCLRRDISYFGIKVSIIEPGFFKTQVTSLDPIEKELHRLWNQLTPEVRESYGEKYLEKYIKVQRLIMNAVCDSDLSKVTNCMEHALTSAYPRTRYSAGWDAKFVWIPLSYMPACVVDLGLKLVLPRPAKSV</sequence>
<gene>
    <name evidence="4" type="ORF">ACEWY4_013290</name>
</gene>
<evidence type="ECO:0000313" key="5">
    <source>
        <dbReference type="Proteomes" id="UP001591681"/>
    </source>
</evidence>
<keyword evidence="2" id="KW-0560">Oxidoreductase</keyword>
<dbReference type="SUPFAM" id="SSF51735">
    <property type="entry name" value="NAD(P)-binding Rossmann-fold domains"/>
    <property type="match status" value="1"/>
</dbReference>
<comment type="caution">
    <text evidence="4">The sequence shown here is derived from an EMBL/GenBank/DDBJ whole genome shotgun (WGS) entry which is preliminary data.</text>
</comment>
<accession>A0ABD1JVY6</accession>
<dbReference type="GO" id="GO:0016491">
    <property type="term" value="F:oxidoreductase activity"/>
    <property type="evidence" value="ECO:0007669"/>
    <property type="project" value="UniProtKB-KW"/>
</dbReference>
<dbReference type="Proteomes" id="UP001591681">
    <property type="component" value="Unassembled WGS sequence"/>
</dbReference>
<comment type="similarity">
    <text evidence="1 3">Belongs to the short-chain dehydrogenases/reductases (SDR) family.</text>
</comment>
<dbReference type="FunFam" id="3.40.50.720:FF:000074">
    <property type="entry name" value="Retinol dehydrogenase type 1"/>
    <property type="match status" value="1"/>
</dbReference>
<dbReference type="InterPro" id="IPR002347">
    <property type="entry name" value="SDR_fam"/>
</dbReference>
<reference evidence="4 5" key="1">
    <citation type="submission" date="2024-09" db="EMBL/GenBank/DDBJ databases">
        <title>A chromosome-level genome assembly of Gray's grenadier anchovy, Coilia grayii.</title>
        <authorList>
            <person name="Fu Z."/>
        </authorList>
    </citation>
    <scope>NUCLEOTIDE SEQUENCE [LARGE SCALE GENOMIC DNA]</scope>
    <source>
        <strain evidence="4">G4</strain>
        <tissue evidence="4">Muscle</tissue>
    </source>
</reference>
<dbReference type="Gene3D" id="3.40.50.720">
    <property type="entry name" value="NAD(P)-binding Rossmann-like Domain"/>
    <property type="match status" value="1"/>
</dbReference>
<dbReference type="PRINTS" id="PR00080">
    <property type="entry name" value="SDRFAMILY"/>
</dbReference>
<proteinExistence type="inferred from homology"/>
<dbReference type="AlphaFoldDB" id="A0ABD1JVY6"/>
<dbReference type="PANTHER" id="PTHR43313:SF12">
    <property type="entry name" value="RETINOL DEHYDROGENASE 5"/>
    <property type="match status" value="1"/>
</dbReference>
<protein>
    <recommendedName>
        <fullName evidence="6">Retinol dehydrogenase 7-like</fullName>
    </recommendedName>
</protein>
<evidence type="ECO:0000256" key="1">
    <source>
        <dbReference type="ARBA" id="ARBA00006484"/>
    </source>
</evidence>
<dbReference type="InterPro" id="IPR036291">
    <property type="entry name" value="NAD(P)-bd_dom_sf"/>
</dbReference>
<dbReference type="PRINTS" id="PR00081">
    <property type="entry name" value="GDHRDH"/>
</dbReference>
<name>A0ABD1JVY6_9TELE</name>
<dbReference type="PROSITE" id="PS00061">
    <property type="entry name" value="ADH_SHORT"/>
    <property type="match status" value="1"/>
</dbReference>
<evidence type="ECO:0000256" key="3">
    <source>
        <dbReference type="RuleBase" id="RU000363"/>
    </source>
</evidence>
<dbReference type="Pfam" id="PF00106">
    <property type="entry name" value="adh_short"/>
    <property type="match status" value="1"/>
</dbReference>
<keyword evidence="5" id="KW-1185">Reference proteome</keyword>
<evidence type="ECO:0000256" key="2">
    <source>
        <dbReference type="ARBA" id="ARBA00023002"/>
    </source>
</evidence>
<evidence type="ECO:0000313" key="4">
    <source>
        <dbReference type="EMBL" id="KAL2091027.1"/>
    </source>
</evidence>
<dbReference type="InterPro" id="IPR020904">
    <property type="entry name" value="Sc_DH/Rdtase_CS"/>
</dbReference>
<evidence type="ECO:0008006" key="6">
    <source>
        <dbReference type="Google" id="ProtNLM"/>
    </source>
</evidence>